<dbReference type="GO" id="GO:0005524">
    <property type="term" value="F:ATP binding"/>
    <property type="evidence" value="ECO:0007669"/>
    <property type="project" value="UniProtKB-UniRule"/>
</dbReference>
<evidence type="ECO:0000256" key="7">
    <source>
        <dbReference type="ARBA" id="ARBA00022840"/>
    </source>
</evidence>
<feature type="region of interest" description="Disordered" evidence="11">
    <location>
        <begin position="505"/>
        <end position="591"/>
    </location>
</feature>
<feature type="region of interest" description="Disordered" evidence="11">
    <location>
        <begin position="899"/>
        <end position="1002"/>
    </location>
</feature>
<keyword evidence="4 14" id="KW-0808">Transferase</keyword>
<dbReference type="InterPro" id="IPR008271">
    <property type="entry name" value="Ser/Thr_kinase_AS"/>
</dbReference>
<evidence type="ECO:0000256" key="10">
    <source>
        <dbReference type="PROSITE-ProRule" id="PRU10141"/>
    </source>
</evidence>
<keyword evidence="2" id="KW-0723">Serine/threonine-protein kinase</keyword>
<evidence type="ECO:0000256" key="11">
    <source>
        <dbReference type="SAM" id="MobiDB-lite"/>
    </source>
</evidence>
<feature type="compositionally biased region" description="Low complexity" evidence="11">
    <location>
        <begin position="509"/>
        <end position="519"/>
    </location>
</feature>
<comment type="catalytic activity">
    <reaction evidence="9">
        <text>L-seryl-[protein] + ATP = O-phospho-L-seryl-[protein] + ADP + H(+)</text>
        <dbReference type="Rhea" id="RHEA:17989"/>
        <dbReference type="Rhea" id="RHEA-COMP:9863"/>
        <dbReference type="Rhea" id="RHEA-COMP:11604"/>
        <dbReference type="ChEBI" id="CHEBI:15378"/>
        <dbReference type="ChEBI" id="CHEBI:29999"/>
        <dbReference type="ChEBI" id="CHEBI:30616"/>
        <dbReference type="ChEBI" id="CHEBI:83421"/>
        <dbReference type="ChEBI" id="CHEBI:456216"/>
        <dbReference type="EC" id="2.7.11.1"/>
    </reaction>
</comment>
<feature type="compositionally biased region" description="Polar residues" evidence="11">
    <location>
        <begin position="449"/>
        <end position="473"/>
    </location>
</feature>
<evidence type="ECO:0000313" key="13">
    <source>
        <dbReference type="CGD" id="CAL0000164276"/>
    </source>
</evidence>
<evidence type="ECO:0000256" key="1">
    <source>
        <dbReference type="ARBA" id="ARBA00012513"/>
    </source>
</evidence>
<dbReference type="SUPFAM" id="SSF56112">
    <property type="entry name" value="Protein kinase-like (PK-like)"/>
    <property type="match status" value="1"/>
</dbReference>
<dbReference type="PROSITE" id="PS50011">
    <property type="entry name" value="PROTEIN_KINASE_DOM"/>
    <property type="match status" value="1"/>
</dbReference>
<dbReference type="GO" id="GO:0030447">
    <property type="term" value="P:filamentous growth"/>
    <property type="evidence" value="ECO:0007669"/>
    <property type="project" value="UniProtKB-ARBA"/>
</dbReference>
<keyword evidence="6 14" id="KW-0418">Kinase</keyword>
<dbReference type="Gene3D" id="1.10.510.10">
    <property type="entry name" value="Transferase(Phosphotransferase) domain 1"/>
    <property type="match status" value="1"/>
</dbReference>
<evidence type="ECO:0000256" key="6">
    <source>
        <dbReference type="ARBA" id="ARBA00022777"/>
    </source>
</evidence>
<evidence type="ECO:0000259" key="12">
    <source>
        <dbReference type="PROSITE" id="PS50011"/>
    </source>
</evidence>
<feature type="compositionally biased region" description="Basic and acidic residues" evidence="11">
    <location>
        <begin position="863"/>
        <end position="872"/>
    </location>
</feature>
<dbReference type="GO" id="GO:0045033">
    <property type="term" value="P:peroxisome inheritance"/>
    <property type="evidence" value="ECO:0007669"/>
    <property type="project" value="UniProtKB-ARBA"/>
</dbReference>
<dbReference type="GO" id="GO:0000011">
    <property type="term" value="P:vacuole inheritance"/>
    <property type="evidence" value="ECO:0007669"/>
    <property type="project" value="UniProtKB-ARBA"/>
</dbReference>
<dbReference type="SMART" id="SM00220">
    <property type="entry name" value="S_TKc"/>
    <property type="match status" value="1"/>
</dbReference>
<evidence type="ECO:0000256" key="8">
    <source>
        <dbReference type="ARBA" id="ARBA00047899"/>
    </source>
</evidence>
<dbReference type="GO" id="GO:0005737">
    <property type="term" value="C:cytoplasm"/>
    <property type="evidence" value="ECO:0007669"/>
    <property type="project" value="UniProtKB-ARBA"/>
</dbReference>
<dbReference type="Pfam" id="PF00069">
    <property type="entry name" value="Pkinase"/>
    <property type="match status" value="1"/>
</dbReference>
<feature type="compositionally biased region" description="Polar residues" evidence="11">
    <location>
        <begin position="520"/>
        <end position="531"/>
    </location>
</feature>
<dbReference type="InterPro" id="IPR000719">
    <property type="entry name" value="Prot_kinase_dom"/>
</dbReference>
<protein>
    <recommendedName>
        <fullName evidence="1">non-specific serine/threonine protein kinase</fullName>
        <ecNumber evidence="1">2.7.11.1</ecNumber>
    </recommendedName>
</protein>
<keyword evidence="15" id="KW-1185">Reference proteome</keyword>
<dbReference type="InterPro" id="IPR017441">
    <property type="entry name" value="Protein_kinase_ATP_BS"/>
</dbReference>
<evidence type="ECO:0000256" key="2">
    <source>
        <dbReference type="ARBA" id="ARBA00022527"/>
    </source>
</evidence>
<evidence type="ECO:0000256" key="9">
    <source>
        <dbReference type="ARBA" id="ARBA00048679"/>
    </source>
</evidence>
<dbReference type="PROSITE" id="PS00108">
    <property type="entry name" value="PROTEIN_KINASE_ST"/>
    <property type="match status" value="1"/>
</dbReference>
<feature type="compositionally biased region" description="Basic and acidic residues" evidence="11">
    <location>
        <begin position="835"/>
        <end position="855"/>
    </location>
</feature>
<dbReference type="VEuPathDB" id="FungiDB:CD36_27170"/>
<evidence type="ECO:0000256" key="4">
    <source>
        <dbReference type="ARBA" id="ARBA00022679"/>
    </source>
</evidence>
<feature type="compositionally biased region" description="Basic and acidic residues" evidence="11">
    <location>
        <begin position="811"/>
        <end position="827"/>
    </location>
</feature>
<feature type="domain" description="Protein kinase" evidence="12">
    <location>
        <begin position="85"/>
        <end position="350"/>
    </location>
</feature>
<evidence type="ECO:0000256" key="3">
    <source>
        <dbReference type="ARBA" id="ARBA00022553"/>
    </source>
</evidence>
<evidence type="ECO:0000313" key="15">
    <source>
        <dbReference type="Proteomes" id="UP000002605"/>
    </source>
</evidence>
<feature type="compositionally biased region" description="Low complexity" evidence="11">
    <location>
        <begin position="19"/>
        <end position="29"/>
    </location>
</feature>
<feature type="region of interest" description="Disordered" evidence="11">
    <location>
        <begin position="368"/>
        <end position="387"/>
    </location>
</feature>
<dbReference type="GeneID" id="8049614"/>
<dbReference type="InterPro" id="IPR011009">
    <property type="entry name" value="Kinase-like_dom_sf"/>
</dbReference>
<feature type="region of interest" description="Disordered" evidence="11">
    <location>
        <begin position="16"/>
        <end position="36"/>
    </location>
</feature>
<accession>B9WL34</accession>
<proteinExistence type="predicted"/>
<dbReference type="HOGENOM" id="CLU_002888_1_2_1"/>
<gene>
    <name evidence="13" type="ordered locus">Cd36_27170</name>
    <name evidence="14" type="ORF">CD36_27170</name>
</gene>
<feature type="region of interest" description="Disordered" evidence="11">
    <location>
        <begin position="737"/>
        <end position="766"/>
    </location>
</feature>
<dbReference type="PANTHER" id="PTHR24346">
    <property type="entry name" value="MAP/MICROTUBULE AFFINITY-REGULATING KINASE"/>
    <property type="match status" value="1"/>
</dbReference>
<feature type="compositionally biased region" description="Polar residues" evidence="11">
    <location>
        <begin position="899"/>
        <end position="935"/>
    </location>
</feature>
<feature type="binding site" evidence="10">
    <location>
        <position position="116"/>
    </location>
    <ligand>
        <name>ATP</name>
        <dbReference type="ChEBI" id="CHEBI:30616"/>
    </ligand>
</feature>
<feature type="compositionally biased region" description="Basic and acidic residues" evidence="11">
    <location>
        <begin position="985"/>
        <end position="995"/>
    </location>
</feature>
<feature type="compositionally biased region" description="Basic and acidic residues" evidence="11">
    <location>
        <begin position="737"/>
        <end position="758"/>
    </location>
</feature>
<evidence type="ECO:0000313" key="14">
    <source>
        <dbReference type="EMBL" id="CAX39737.1"/>
    </source>
</evidence>
<feature type="compositionally biased region" description="Low complexity" evidence="11">
    <location>
        <begin position="532"/>
        <end position="543"/>
    </location>
</feature>
<feature type="region of interest" description="Disordered" evidence="11">
    <location>
        <begin position="393"/>
        <end position="416"/>
    </location>
</feature>
<name>B9WL34_CANDC</name>
<feature type="region of interest" description="Disordered" evidence="11">
    <location>
        <begin position="436"/>
        <end position="488"/>
    </location>
</feature>
<organism evidence="14 15">
    <name type="scientific">Candida dubliniensis (strain CD36 / ATCC MYA-646 / CBS 7987 / NCPF 3949 / NRRL Y-17841)</name>
    <name type="common">Yeast</name>
    <dbReference type="NCBI Taxonomy" id="573826"/>
    <lineage>
        <taxon>Eukaryota</taxon>
        <taxon>Fungi</taxon>
        <taxon>Dikarya</taxon>
        <taxon>Ascomycota</taxon>
        <taxon>Saccharomycotina</taxon>
        <taxon>Pichiomycetes</taxon>
        <taxon>Debaryomycetaceae</taxon>
        <taxon>Candida/Lodderomyces clade</taxon>
        <taxon>Candida</taxon>
    </lineage>
</organism>
<dbReference type="OrthoDB" id="193931at2759"/>
<dbReference type="AlphaFoldDB" id="B9WL34"/>
<feature type="region of interest" description="Disordered" evidence="11">
    <location>
        <begin position="799"/>
        <end position="876"/>
    </location>
</feature>
<dbReference type="PROSITE" id="PS00107">
    <property type="entry name" value="PROTEIN_KINASE_ATP"/>
    <property type="match status" value="1"/>
</dbReference>
<evidence type="ECO:0000256" key="5">
    <source>
        <dbReference type="ARBA" id="ARBA00022741"/>
    </source>
</evidence>
<dbReference type="KEGG" id="cdu:CD36_27170"/>
<keyword evidence="5 10" id="KW-0547">Nucleotide-binding</keyword>
<dbReference type="GO" id="GO:0004674">
    <property type="term" value="F:protein serine/threonine kinase activity"/>
    <property type="evidence" value="ECO:0007669"/>
    <property type="project" value="UniProtKB-KW"/>
</dbReference>
<comment type="catalytic activity">
    <reaction evidence="8">
        <text>L-threonyl-[protein] + ATP = O-phospho-L-threonyl-[protein] + ADP + H(+)</text>
        <dbReference type="Rhea" id="RHEA:46608"/>
        <dbReference type="Rhea" id="RHEA-COMP:11060"/>
        <dbReference type="Rhea" id="RHEA-COMP:11605"/>
        <dbReference type="ChEBI" id="CHEBI:15378"/>
        <dbReference type="ChEBI" id="CHEBI:30013"/>
        <dbReference type="ChEBI" id="CHEBI:30616"/>
        <dbReference type="ChEBI" id="CHEBI:61977"/>
        <dbReference type="ChEBI" id="CHEBI:456216"/>
        <dbReference type="EC" id="2.7.11.1"/>
    </reaction>
</comment>
<dbReference type="RefSeq" id="XP_002421795.1">
    <property type="nucleotide sequence ID" value="XM_002421750.1"/>
</dbReference>
<dbReference type="EMBL" id="FM992695">
    <property type="protein sequence ID" value="CAX39737.1"/>
    <property type="molecule type" value="Genomic_DNA"/>
</dbReference>
<keyword evidence="3" id="KW-0597">Phosphoprotein</keyword>
<dbReference type="PANTHER" id="PTHR24346:SF110">
    <property type="entry name" value="NON-SPECIFIC SERINE_THREONINE PROTEIN KINASE"/>
    <property type="match status" value="1"/>
</dbReference>
<dbReference type="EC" id="2.7.11.1" evidence="1"/>
<dbReference type="CGD" id="CAL0000164276">
    <property type="gene designation" value="Cd36_27170"/>
</dbReference>
<dbReference type="GO" id="GO:0035556">
    <property type="term" value="P:intracellular signal transduction"/>
    <property type="evidence" value="ECO:0007669"/>
    <property type="project" value="TreeGrafter"/>
</dbReference>
<feature type="compositionally biased region" description="Low complexity" evidence="11">
    <location>
        <begin position="943"/>
        <end position="984"/>
    </location>
</feature>
<sequence length="1002" mass="111180">MSTIPSQVEINFNKIHQRSNSSSSTSTSSYRIPSGNSCIPRTVEIPSLPHTSSHQQYQNHQQMPSSSSHAHIAKKIHREVRFGAYILGSTLGEGEFGKVKLGWRKDGKHPSQVAIKLIKRSSITKDSDSEIKIHREINSLKLLNHPNIVNLVEVMKSGKYIGIVLEYASGGELFDYILQHKYLKENVAKKLFAQLVSGVDYMHAKGLIHRDLKLENLLLDKHRNVIISDFGFVNSYNRDKNDLMKTSCGSPCYAAPELVLSQTAYEGRKVDIWSLGVILYAMLAGYLPFDDDPENEDGSDIIKLYHYICKTPLTFPEYVSPLARDLLRKIIVSDPKKRIGIDDIRNHPWLSSHANLLSIRQPEWDKVHNEKQQPIVVEPPQPNKRYSMINERTNSSSLMSPAPRVTHTQPLSSHARSYSSTSISLLYSSPSATPSMANAVTNGEGATGGSINESNDTLQLSGTPSPKKPNTVSPVRGHQKSASISNSYSSASVALKAVVYEENRLHNHQQQQSQSQSQQYIPRSSTISTIVESPTKASTTTETEATDGKKVLLPPPSKDAQKLPHATKRPRPTSYHPSSMSSTLIHNNQNPTDVLKIPSPINFPMTQFISTSPPKSNGSLNDSGSFNNCSPKATSRRNSVVTHVHVNGVLSKENLIHSSSSPDNKRNSVLSYLEDKIDTLELTESHSPSKLTFEEIVDAAIATPEINQVPVFDSQTSPNGIGLDIKTKEFDETRLVEEKKSKETVSDSKSEESTKDTQPEENVVIYEPIVPVEEYIKKPEHVNTIEAEQPEEVKIEDKDLQNQKPPQQQAEGKHSPELGKSKIDLKKSVSQKKKVKEESIKKQKDVDSKPIERRHTIAARRHHNDENKENKDVKKRNRFSLLSFYSSYNSSNSNISLATSKVPSNSENNTTNNAVLKPTNINTTRKVLEPSNETNIIRKESKQSNSNGSTTSKSTTSSSSSSSAPTASSTSSSSKRASTATKETSAARKVMDFFKRRSVRVG</sequence>
<dbReference type="Proteomes" id="UP000002605">
    <property type="component" value="Chromosome R"/>
</dbReference>
<feature type="compositionally biased region" description="Polar residues" evidence="11">
    <location>
        <begin position="406"/>
        <end position="416"/>
    </location>
</feature>
<dbReference type="eggNOG" id="KOG0583">
    <property type="taxonomic scope" value="Eukaryota"/>
</dbReference>
<dbReference type="GO" id="GO:0106310">
    <property type="term" value="F:protein serine kinase activity"/>
    <property type="evidence" value="ECO:0007669"/>
    <property type="project" value="RHEA"/>
</dbReference>
<reference evidence="14 15" key="1">
    <citation type="journal article" date="2009" name="Genome Res.">
        <title>Comparative genomics of the fungal pathogens Candida dubliniensis and Candida albicans.</title>
        <authorList>
            <person name="Jackson A.P."/>
            <person name="Gamble J.A."/>
            <person name="Yeomans T."/>
            <person name="Moran G.P."/>
            <person name="Saunders D."/>
            <person name="Harris D."/>
            <person name="Aslett M."/>
            <person name="Barrell J.F."/>
            <person name="Butler G."/>
            <person name="Citiulo F."/>
            <person name="Coleman D.C."/>
            <person name="de Groot P.W.J."/>
            <person name="Goodwin T.J."/>
            <person name="Quail M.A."/>
            <person name="McQuillan J."/>
            <person name="Munro C.A."/>
            <person name="Pain A."/>
            <person name="Poulter R.T."/>
            <person name="Rajandream M.A."/>
            <person name="Renauld H."/>
            <person name="Spiering M.J."/>
            <person name="Tivey A."/>
            <person name="Gow N.A.R."/>
            <person name="Barrell B."/>
            <person name="Sullivan D.J."/>
            <person name="Berriman M."/>
        </authorList>
    </citation>
    <scope>NUCLEOTIDE SEQUENCE [LARGE SCALE GENOMIC DNA]</scope>
    <source>
        <strain evidence="15">CD36 / ATCC MYA-646 / CBS 7987 / NCPF 3949 / NRRL Y-17841</strain>
    </source>
</reference>
<feature type="compositionally biased region" description="Polar residues" evidence="11">
    <location>
        <begin position="575"/>
        <end position="591"/>
    </location>
</feature>
<dbReference type="FunFam" id="1.10.510.10:FF:000397">
    <property type="entry name" value="Serine/threonine-protein kinase KIN4"/>
    <property type="match status" value="1"/>
</dbReference>
<keyword evidence="7 10" id="KW-0067">ATP-binding</keyword>